<name>A0AA39VH70_ACESA</name>
<dbReference type="GO" id="GO:0046872">
    <property type="term" value="F:metal ion binding"/>
    <property type="evidence" value="ECO:0007669"/>
    <property type="project" value="UniProtKB-KW"/>
</dbReference>
<dbReference type="EMBL" id="JAUESC010000385">
    <property type="protein sequence ID" value="KAK0580165.1"/>
    <property type="molecule type" value="Genomic_DNA"/>
</dbReference>
<organism evidence="6 7">
    <name type="scientific">Acer saccharum</name>
    <name type="common">Sugar maple</name>
    <dbReference type="NCBI Taxonomy" id="4024"/>
    <lineage>
        <taxon>Eukaryota</taxon>
        <taxon>Viridiplantae</taxon>
        <taxon>Streptophyta</taxon>
        <taxon>Embryophyta</taxon>
        <taxon>Tracheophyta</taxon>
        <taxon>Spermatophyta</taxon>
        <taxon>Magnoliopsida</taxon>
        <taxon>eudicotyledons</taxon>
        <taxon>Gunneridae</taxon>
        <taxon>Pentapetalae</taxon>
        <taxon>rosids</taxon>
        <taxon>malvids</taxon>
        <taxon>Sapindales</taxon>
        <taxon>Sapindaceae</taxon>
        <taxon>Hippocastanoideae</taxon>
        <taxon>Acereae</taxon>
        <taxon>Acer</taxon>
    </lineage>
</organism>
<dbReference type="Proteomes" id="UP001168877">
    <property type="component" value="Unassembled WGS sequence"/>
</dbReference>
<dbReference type="AlphaFoldDB" id="A0AA39VH70"/>
<sequence>METKAISFGRSLAVPFVQELAKKGLTSVPPRYVHHDQDPPIISLDFCSPQVPVVDMQRLLSEDFTDSELQKLDQACREWGFFQLINHEMSSRLVGKVKLETEEFFKLPMEEKSKYVQQEGDVEGYGNMFVLSDDQKLHWGDRLYFTTSPPHLRKPHLFPNLPPSFRESLEAYSTGLINVAARILRLIGKNLRMDDNEMTLLSEGRQSMTFNYYPPCPQPEQVIGLPPHSDASGITILHEINDVQGLQIKKDGMWIPVKPLPNAFIINIGDALEILSNGTYRSIEHRVTVNSLKERISIATFCSPKMDGEIGPAPSLVTLETPAMFRRISVVDYIKALALQMHGNKGCLEKERIALLTIKPFIINATILYYSDDNNRTIESWVDDRVSNCCDWYRVECNTTTGRVMNLSLSGLLYGSTTILNFSLFQPLEQLQILDLSDNIFEGWVASRGLGNLRNLEFLDLGENLMMISSLQELGGALANLINLKFLDLSGNRMSGSLQQENLRNLKFLDLSSNGMNGSLQELGN</sequence>
<evidence type="ECO:0000256" key="4">
    <source>
        <dbReference type="ARBA" id="ARBA00023004"/>
    </source>
</evidence>
<dbReference type="Pfam" id="PF14226">
    <property type="entry name" value="DIOX_N"/>
    <property type="match status" value="1"/>
</dbReference>
<dbReference type="Pfam" id="PF00560">
    <property type="entry name" value="LRR_1"/>
    <property type="match status" value="1"/>
</dbReference>
<keyword evidence="2" id="KW-0479">Metal-binding</keyword>
<keyword evidence="7" id="KW-1185">Reference proteome</keyword>
<reference evidence="6" key="2">
    <citation type="submission" date="2023-06" db="EMBL/GenBank/DDBJ databases">
        <authorList>
            <person name="Swenson N.G."/>
            <person name="Wegrzyn J.L."/>
            <person name="Mcevoy S.L."/>
        </authorList>
    </citation>
    <scope>NUCLEOTIDE SEQUENCE</scope>
    <source>
        <strain evidence="6">NS2018</strain>
        <tissue evidence="6">Leaf</tissue>
    </source>
</reference>
<dbReference type="SUPFAM" id="SSF52058">
    <property type="entry name" value="L domain-like"/>
    <property type="match status" value="1"/>
</dbReference>
<dbReference type="InterPro" id="IPR001611">
    <property type="entry name" value="Leu-rich_rpt"/>
</dbReference>
<proteinExistence type="inferred from homology"/>
<evidence type="ECO:0000256" key="3">
    <source>
        <dbReference type="ARBA" id="ARBA00023002"/>
    </source>
</evidence>
<dbReference type="PANTHER" id="PTHR47991">
    <property type="entry name" value="OXOGLUTARATE/IRON-DEPENDENT DIOXYGENASE"/>
    <property type="match status" value="1"/>
</dbReference>
<dbReference type="GO" id="GO:0016491">
    <property type="term" value="F:oxidoreductase activity"/>
    <property type="evidence" value="ECO:0007669"/>
    <property type="project" value="UniProtKB-KW"/>
</dbReference>
<comment type="similarity">
    <text evidence="1">Belongs to the iron/ascorbate-dependent oxidoreductase family.</text>
</comment>
<gene>
    <name evidence="6" type="ORF">LWI29_037322</name>
</gene>
<dbReference type="FunFam" id="2.60.120.330:FF:000001">
    <property type="entry name" value="Protein SRG1"/>
    <property type="match status" value="1"/>
</dbReference>
<dbReference type="InterPro" id="IPR027443">
    <property type="entry name" value="IPNS-like_sf"/>
</dbReference>
<dbReference type="PRINTS" id="PR00019">
    <property type="entry name" value="LEURICHRPT"/>
</dbReference>
<keyword evidence="3" id="KW-0560">Oxidoreductase</keyword>
<evidence type="ECO:0000313" key="7">
    <source>
        <dbReference type="Proteomes" id="UP001168877"/>
    </source>
</evidence>
<feature type="domain" description="Fe2OG dioxygenase" evidence="5">
    <location>
        <begin position="204"/>
        <end position="304"/>
    </location>
</feature>
<dbReference type="InterPro" id="IPR005123">
    <property type="entry name" value="Oxoglu/Fe-dep_dioxygenase_dom"/>
</dbReference>
<dbReference type="SUPFAM" id="SSF51197">
    <property type="entry name" value="Clavaminate synthase-like"/>
    <property type="match status" value="1"/>
</dbReference>
<protein>
    <recommendedName>
        <fullName evidence="5">Fe2OG dioxygenase domain-containing protein</fullName>
    </recommendedName>
</protein>
<dbReference type="Pfam" id="PF03171">
    <property type="entry name" value="2OG-FeII_Oxy"/>
    <property type="match status" value="1"/>
</dbReference>
<dbReference type="InterPro" id="IPR050295">
    <property type="entry name" value="Plant_2OG-oxidoreductases"/>
</dbReference>
<dbReference type="PROSITE" id="PS51471">
    <property type="entry name" value="FE2OG_OXY"/>
    <property type="match status" value="1"/>
</dbReference>
<evidence type="ECO:0000256" key="2">
    <source>
        <dbReference type="ARBA" id="ARBA00022723"/>
    </source>
</evidence>
<dbReference type="InterPro" id="IPR032675">
    <property type="entry name" value="LRR_dom_sf"/>
</dbReference>
<evidence type="ECO:0000259" key="5">
    <source>
        <dbReference type="PROSITE" id="PS51471"/>
    </source>
</evidence>
<reference evidence="6" key="1">
    <citation type="journal article" date="2022" name="Plant J.">
        <title>Strategies of tolerance reflected in two North American maple genomes.</title>
        <authorList>
            <person name="McEvoy S.L."/>
            <person name="Sezen U.U."/>
            <person name="Trouern-Trend A."/>
            <person name="McMahon S.M."/>
            <person name="Schaberg P.G."/>
            <person name="Yang J."/>
            <person name="Wegrzyn J.L."/>
            <person name="Swenson N.G."/>
        </authorList>
    </citation>
    <scope>NUCLEOTIDE SEQUENCE</scope>
    <source>
        <strain evidence="6">NS2018</strain>
    </source>
</reference>
<dbReference type="InterPro" id="IPR044861">
    <property type="entry name" value="IPNS-like_FE2OG_OXY"/>
</dbReference>
<dbReference type="Gene3D" id="3.80.10.10">
    <property type="entry name" value="Ribonuclease Inhibitor"/>
    <property type="match status" value="1"/>
</dbReference>
<evidence type="ECO:0000313" key="6">
    <source>
        <dbReference type="EMBL" id="KAK0580165.1"/>
    </source>
</evidence>
<dbReference type="InterPro" id="IPR026992">
    <property type="entry name" value="DIOX_N"/>
</dbReference>
<keyword evidence="4" id="KW-0408">Iron</keyword>
<accession>A0AA39VH70</accession>
<dbReference type="Gene3D" id="2.60.120.330">
    <property type="entry name" value="B-lactam Antibiotic, Isopenicillin N Synthase, Chain"/>
    <property type="match status" value="1"/>
</dbReference>
<comment type="caution">
    <text evidence="6">The sequence shown here is derived from an EMBL/GenBank/DDBJ whole genome shotgun (WGS) entry which is preliminary data.</text>
</comment>
<evidence type="ECO:0000256" key="1">
    <source>
        <dbReference type="ARBA" id="ARBA00008056"/>
    </source>
</evidence>